<accession>A0AAV0BEP4</accession>
<evidence type="ECO:0000313" key="2">
    <source>
        <dbReference type="Proteomes" id="UP001153365"/>
    </source>
</evidence>
<organism evidence="1 2">
    <name type="scientific">Phakopsora pachyrhizi</name>
    <name type="common">Asian soybean rust disease fungus</name>
    <dbReference type="NCBI Taxonomy" id="170000"/>
    <lineage>
        <taxon>Eukaryota</taxon>
        <taxon>Fungi</taxon>
        <taxon>Dikarya</taxon>
        <taxon>Basidiomycota</taxon>
        <taxon>Pucciniomycotina</taxon>
        <taxon>Pucciniomycetes</taxon>
        <taxon>Pucciniales</taxon>
        <taxon>Phakopsoraceae</taxon>
        <taxon>Phakopsora</taxon>
    </lineage>
</organism>
<dbReference type="EMBL" id="CALTRL010005639">
    <property type="protein sequence ID" value="CAH7684700.1"/>
    <property type="molecule type" value="Genomic_DNA"/>
</dbReference>
<evidence type="ECO:0000313" key="1">
    <source>
        <dbReference type="EMBL" id="CAH7684700.1"/>
    </source>
</evidence>
<comment type="caution">
    <text evidence="1">The sequence shown here is derived from an EMBL/GenBank/DDBJ whole genome shotgun (WGS) entry which is preliminary data.</text>
</comment>
<proteinExistence type="predicted"/>
<reference evidence="1" key="1">
    <citation type="submission" date="2022-06" db="EMBL/GenBank/DDBJ databases">
        <authorList>
            <consortium name="SYNGENTA / RWTH Aachen University"/>
        </authorList>
    </citation>
    <scope>NUCLEOTIDE SEQUENCE</scope>
</reference>
<keyword evidence="2" id="KW-1185">Reference proteome</keyword>
<protein>
    <submittedName>
        <fullName evidence="1">Expressed protein</fullName>
    </submittedName>
</protein>
<gene>
    <name evidence="1" type="ORF">PPACK8108_LOCUS19066</name>
</gene>
<dbReference type="Proteomes" id="UP001153365">
    <property type="component" value="Unassembled WGS sequence"/>
</dbReference>
<sequence length="266" mass="31279">MQDFVMRTTAIFTNHQIFNQEEILTLFKEKSFIHFFAKSFHLKVRQDPLESLLWYSYRFVIYQFFRKDEVEKAIPRDPLILDRLLHEFVTLELGLLKENLKGVKDNEFMPLQEVSLSSVLDKKCSEQIESALLMILNSSSEEKTLTTEQYLTVYHLLHYVIDSKKQAEVTLEDEKHNNFMFINTILKFYSIAILNKETNELTAGTMRLQLFHNLKFIGHPQKSQQKLDVQTEQFSPSPGALSIAKLLKDKIKPSEEQNIILIKRNF</sequence>
<dbReference type="AlphaFoldDB" id="A0AAV0BEP4"/>
<name>A0AAV0BEP4_PHAPC</name>